<evidence type="ECO:0000256" key="10">
    <source>
        <dbReference type="PROSITE-ProRule" id="PRU00205"/>
    </source>
</evidence>
<dbReference type="GO" id="GO:0050291">
    <property type="term" value="F:sphingosine N-acyltransferase activity"/>
    <property type="evidence" value="ECO:0007669"/>
    <property type="project" value="InterPro"/>
</dbReference>
<feature type="transmembrane region" description="Helical" evidence="12">
    <location>
        <begin position="264"/>
        <end position="285"/>
    </location>
</feature>
<accession>A0A226DRG6</accession>
<dbReference type="CDD" id="cd00086">
    <property type="entry name" value="homeodomain"/>
    <property type="match status" value="1"/>
</dbReference>
<organism evidence="14 15">
    <name type="scientific">Folsomia candida</name>
    <name type="common">Springtail</name>
    <dbReference type="NCBI Taxonomy" id="158441"/>
    <lineage>
        <taxon>Eukaryota</taxon>
        <taxon>Metazoa</taxon>
        <taxon>Ecdysozoa</taxon>
        <taxon>Arthropoda</taxon>
        <taxon>Hexapoda</taxon>
        <taxon>Collembola</taxon>
        <taxon>Entomobryomorpha</taxon>
        <taxon>Isotomoidea</taxon>
        <taxon>Isotomidae</taxon>
        <taxon>Proisotominae</taxon>
        <taxon>Folsomia</taxon>
    </lineage>
</organism>
<evidence type="ECO:0000259" key="13">
    <source>
        <dbReference type="PROSITE" id="PS50922"/>
    </source>
</evidence>
<feature type="transmembrane region" description="Helical" evidence="12">
    <location>
        <begin position="306"/>
        <end position="333"/>
    </location>
</feature>
<comment type="subcellular location">
    <subcellularLocation>
        <location evidence="1">Endomembrane system</location>
        <topology evidence="1">Multi-pass membrane protein</topology>
    </subcellularLocation>
    <subcellularLocation>
        <location evidence="2">Endoplasmic reticulum membrane</location>
    </subcellularLocation>
</comment>
<keyword evidence="6 12" id="KW-1133">Transmembrane helix</keyword>
<dbReference type="STRING" id="158441.A0A226DRG6"/>
<reference evidence="14 15" key="1">
    <citation type="submission" date="2015-12" db="EMBL/GenBank/DDBJ databases">
        <title>The genome of Folsomia candida.</title>
        <authorList>
            <person name="Faddeeva A."/>
            <person name="Derks M.F."/>
            <person name="Anvar Y."/>
            <person name="Smit S."/>
            <person name="Van Straalen N."/>
            <person name="Roelofs D."/>
        </authorList>
    </citation>
    <scope>NUCLEOTIDE SEQUENCE [LARGE SCALE GENOMIC DNA]</scope>
    <source>
        <strain evidence="14 15">VU population</strain>
        <tissue evidence="14">Whole body</tissue>
    </source>
</reference>
<dbReference type="PIRSF" id="PIRSF005225">
    <property type="entry name" value="LAG1_LAC1"/>
    <property type="match status" value="1"/>
</dbReference>
<dbReference type="Proteomes" id="UP000198287">
    <property type="component" value="Unassembled WGS sequence"/>
</dbReference>
<protein>
    <submittedName>
        <fullName evidence="14">Ceramide synthase 6</fullName>
    </submittedName>
</protein>
<dbReference type="InterPro" id="IPR001356">
    <property type="entry name" value="HD"/>
</dbReference>
<evidence type="ECO:0000256" key="1">
    <source>
        <dbReference type="ARBA" id="ARBA00004127"/>
    </source>
</evidence>
<evidence type="ECO:0000313" key="14">
    <source>
        <dbReference type="EMBL" id="OXA47434.1"/>
    </source>
</evidence>
<dbReference type="InterPro" id="IPR016439">
    <property type="entry name" value="Lag1/Lac1-like"/>
</dbReference>
<proteinExistence type="predicted"/>
<evidence type="ECO:0000256" key="11">
    <source>
        <dbReference type="SAM" id="MobiDB-lite"/>
    </source>
</evidence>
<dbReference type="GO" id="GO:0046513">
    <property type="term" value="P:ceramide biosynthetic process"/>
    <property type="evidence" value="ECO:0007669"/>
    <property type="project" value="InterPro"/>
</dbReference>
<dbReference type="Gene3D" id="1.10.10.60">
    <property type="entry name" value="Homeodomain-like"/>
    <property type="match status" value="1"/>
</dbReference>
<dbReference type="AlphaFoldDB" id="A0A226DRG6"/>
<dbReference type="Pfam" id="PF03798">
    <property type="entry name" value="TRAM_LAG1_CLN8"/>
    <property type="match status" value="1"/>
</dbReference>
<dbReference type="FunFam" id="1.10.10.60:FF:000020">
    <property type="entry name" value="Ceramide synthase 5"/>
    <property type="match status" value="1"/>
</dbReference>
<dbReference type="PANTHER" id="PTHR12560:SF0">
    <property type="entry name" value="LD18904P"/>
    <property type="match status" value="1"/>
</dbReference>
<dbReference type="InterPro" id="IPR006634">
    <property type="entry name" value="TLC-dom"/>
</dbReference>
<evidence type="ECO:0000313" key="15">
    <source>
        <dbReference type="Proteomes" id="UP000198287"/>
    </source>
</evidence>
<keyword evidence="7" id="KW-0443">Lipid metabolism</keyword>
<keyword evidence="15" id="KW-1185">Reference proteome</keyword>
<comment type="pathway">
    <text evidence="4">Sphingolipid metabolism.</text>
</comment>
<feature type="transmembrane region" description="Helical" evidence="12">
    <location>
        <begin position="40"/>
        <end position="57"/>
    </location>
</feature>
<dbReference type="EMBL" id="LNIX01000013">
    <property type="protein sequence ID" value="OXA47434.1"/>
    <property type="molecule type" value="Genomic_DNA"/>
</dbReference>
<evidence type="ECO:0000256" key="7">
    <source>
        <dbReference type="ARBA" id="ARBA00023098"/>
    </source>
</evidence>
<name>A0A226DRG6_FOLCA</name>
<feature type="domain" description="TLC" evidence="13">
    <location>
        <begin position="136"/>
        <end position="337"/>
    </location>
</feature>
<dbReference type="UniPathway" id="UPA00222"/>
<comment type="pathway">
    <text evidence="3">Lipid metabolism; sphingolipid metabolism.</text>
</comment>
<evidence type="ECO:0000256" key="12">
    <source>
        <dbReference type="SAM" id="Phobius"/>
    </source>
</evidence>
<dbReference type="OMA" id="CENAWRT"/>
<evidence type="ECO:0000256" key="4">
    <source>
        <dbReference type="ARBA" id="ARBA00004991"/>
    </source>
</evidence>
<keyword evidence="8 10" id="KW-0472">Membrane</keyword>
<sequence length="392" mass="46168">MVVRQFLDWFWNPDVWLPPGFDWKDIVPTEEVKYAVPYDLLYAIPIGIGMVFVRYFLERTLFYPLGHLLGIKEQKKLRILPANPTLEKAFTGKGKKAKLFTHKELEELGKKTDLQVRQVERWMRRRAAQGKPTTLAKFSESCWRFLCYLISFLIGVYVLWDKPWLWDILHCWYDYPHHSVTTDIWWYYVYGSSFYWSLLITLAYDAKRKDFWEMSLHHVATLCLLAFSWTCNLTRVGTLVLLLHDFVEPWLEGSKLCKYSKHNGIGDVVSIMFILAWIATRITLFPMHIINSTLFEAPKIIPMFSAYYIFNGMLILLFCLHVFWTYFIAIYVYNALSMNATELKDTRSSSEYVTEPSEEEEGSEFDGKHSGRSTPKGGITRRGLFYEKKQFT</sequence>
<gene>
    <name evidence="14" type="ORF">Fcan01_17695</name>
</gene>
<evidence type="ECO:0000256" key="6">
    <source>
        <dbReference type="ARBA" id="ARBA00022989"/>
    </source>
</evidence>
<dbReference type="PANTHER" id="PTHR12560">
    <property type="entry name" value="LONGEVITY ASSURANCE FACTOR 1 LAG1"/>
    <property type="match status" value="1"/>
</dbReference>
<feature type="transmembrane region" description="Helical" evidence="12">
    <location>
        <begin position="184"/>
        <end position="204"/>
    </location>
</feature>
<dbReference type="GO" id="GO:0003677">
    <property type="term" value="F:DNA binding"/>
    <property type="evidence" value="ECO:0007669"/>
    <property type="project" value="InterPro"/>
</dbReference>
<dbReference type="OrthoDB" id="537032at2759"/>
<comment type="catalytic activity">
    <reaction evidence="9">
        <text>sphinganine + octadecanoyl-CoA = N-(octadecanoyl)-sphinganine + CoA + H(+)</text>
        <dbReference type="Rhea" id="RHEA:36547"/>
        <dbReference type="ChEBI" id="CHEBI:15378"/>
        <dbReference type="ChEBI" id="CHEBI:57287"/>
        <dbReference type="ChEBI" id="CHEBI:57394"/>
        <dbReference type="ChEBI" id="CHEBI:57817"/>
        <dbReference type="ChEBI" id="CHEBI:67033"/>
    </reaction>
    <physiologicalReaction direction="left-to-right" evidence="9">
        <dbReference type="Rhea" id="RHEA:36548"/>
    </physiologicalReaction>
</comment>
<feature type="transmembrane region" description="Helical" evidence="12">
    <location>
        <begin position="141"/>
        <end position="160"/>
    </location>
</feature>
<evidence type="ECO:0000256" key="2">
    <source>
        <dbReference type="ARBA" id="ARBA00004586"/>
    </source>
</evidence>
<evidence type="ECO:0000256" key="5">
    <source>
        <dbReference type="ARBA" id="ARBA00022692"/>
    </source>
</evidence>
<evidence type="ECO:0000256" key="3">
    <source>
        <dbReference type="ARBA" id="ARBA00004760"/>
    </source>
</evidence>
<dbReference type="GO" id="GO:0005789">
    <property type="term" value="C:endoplasmic reticulum membrane"/>
    <property type="evidence" value="ECO:0007669"/>
    <property type="project" value="UniProtKB-SubCell"/>
</dbReference>
<comment type="caution">
    <text evidence="14">The sequence shown here is derived from an EMBL/GenBank/DDBJ whole genome shotgun (WGS) entry which is preliminary data.</text>
</comment>
<feature type="region of interest" description="Disordered" evidence="11">
    <location>
        <begin position="349"/>
        <end position="392"/>
    </location>
</feature>
<dbReference type="SMART" id="SM00724">
    <property type="entry name" value="TLC"/>
    <property type="match status" value="1"/>
</dbReference>
<evidence type="ECO:0000256" key="8">
    <source>
        <dbReference type="ARBA" id="ARBA00023136"/>
    </source>
</evidence>
<keyword evidence="5 10" id="KW-0812">Transmembrane</keyword>
<evidence type="ECO:0000256" key="9">
    <source>
        <dbReference type="ARBA" id="ARBA00049036"/>
    </source>
</evidence>
<dbReference type="PROSITE" id="PS50922">
    <property type="entry name" value="TLC"/>
    <property type="match status" value="1"/>
</dbReference>